<accession>A0A1H9P5V8</accession>
<evidence type="ECO:0000313" key="5">
    <source>
        <dbReference type="Proteomes" id="UP000199135"/>
    </source>
</evidence>
<feature type="transmembrane region" description="Helical" evidence="1">
    <location>
        <begin position="6"/>
        <end position="27"/>
    </location>
</feature>
<dbReference type="RefSeq" id="WP_078687173.1">
    <property type="nucleotide sequence ID" value="NZ_FNWT01000002.1"/>
</dbReference>
<organism evidence="3 4">
    <name type="scientific">Parafannyhessea umbonata</name>
    <dbReference type="NCBI Taxonomy" id="604330"/>
    <lineage>
        <taxon>Bacteria</taxon>
        <taxon>Bacillati</taxon>
        <taxon>Actinomycetota</taxon>
        <taxon>Coriobacteriia</taxon>
        <taxon>Coriobacteriales</taxon>
        <taxon>Atopobiaceae</taxon>
        <taxon>Parafannyhessea</taxon>
    </lineage>
</organism>
<evidence type="ECO:0000256" key="1">
    <source>
        <dbReference type="SAM" id="Phobius"/>
    </source>
</evidence>
<dbReference type="Proteomes" id="UP000199128">
    <property type="component" value="Unassembled WGS sequence"/>
</dbReference>
<dbReference type="EMBL" id="FOGP01000002">
    <property type="protein sequence ID" value="SER43578.1"/>
    <property type="molecule type" value="Genomic_DNA"/>
</dbReference>
<reference evidence="3" key="1">
    <citation type="submission" date="2016-10" db="EMBL/GenBank/DDBJ databases">
        <authorList>
            <person name="de Groot N.N."/>
        </authorList>
    </citation>
    <scope>NUCLEOTIDE SEQUENCE [LARGE SCALE GENOMIC DNA]</scope>
    <source>
        <strain evidence="3">KHGC19</strain>
    </source>
</reference>
<sequence length="177" mass="20357">MLHNILAAVTTMVPLLALFMQFSMGTGMSERHHRHHDTYLVSIALTRALLLVIVFMSLLGLLLSWLCELGVYSANPVVVLAFFCTFVLVTFLLWAAMCRYRVITYEDYMTITPFVGPERTIRYENILRMEWARPSNAAGYQSVRVFYVGEKKPVTILGTLDVEQILMRINRFEVLEN</sequence>
<evidence type="ECO:0000313" key="3">
    <source>
        <dbReference type="EMBL" id="SER43578.1"/>
    </source>
</evidence>
<evidence type="ECO:0000313" key="2">
    <source>
        <dbReference type="EMBL" id="SEH43015.1"/>
    </source>
</evidence>
<gene>
    <name evidence="3" type="ORF">SAMN05216446_0838</name>
    <name evidence="2" type="ORF">SAMN05216447_102123</name>
</gene>
<feature type="transmembrane region" description="Helical" evidence="1">
    <location>
        <begin position="39"/>
        <end position="65"/>
    </location>
</feature>
<feature type="transmembrane region" description="Helical" evidence="1">
    <location>
        <begin position="77"/>
        <end position="96"/>
    </location>
</feature>
<dbReference type="Proteomes" id="UP000199135">
    <property type="component" value="Unassembled WGS sequence"/>
</dbReference>
<evidence type="ECO:0000313" key="4">
    <source>
        <dbReference type="Proteomes" id="UP000199128"/>
    </source>
</evidence>
<keyword evidence="1" id="KW-0472">Membrane</keyword>
<keyword evidence="1" id="KW-1133">Transmembrane helix</keyword>
<dbReference type="EMBL" id="FNWT01000002">
    <property type="protein sequence ID" value="SEH43015.1"/>
    <property type="molecule type" value="Genomic_DNA"/>
</dbReference>
<reference evidence="4 5" key="2">
    <citation type="submission" date="2016-10" db="EMBL/GenBank/DDBJ databases">
        <authorList>
            <person name="Varghese N."/>
            <person name="Submissions S."/>
        </authorList>
    </citation>
    <scope>NUCLEOTIDE SEQUENCE [LARGE SCALE GENOMIC DNA]</scope>
    <source>
        <strain evidence="4">KHGC19</strain>
        <strain evidence="2 5">WCP15</strain>
    </source>
</reference>
<name>A0A1H9P5V8_9ACTN</name>
<dbReference type="AlphaFoldDB" id="A0A1H9P5V8"/>
<keyword evidence="1" id="KW-0812">Transmembrane</keyword>
<proteinExistence type="predicted"/>
<protein>
    <submittedName>
        <fullName evidence="3">Uncharacterized protein</fullName>
    </submittedName>
</protein>
<keyword evidence="5" id="KW-1185">Reference proteome</keyword>